<protein>
    <submittedName>
        <fullName evidence="1">Uncharacterized protein</fullName>
    </submittedName>
</protein>
<accession>A0AAW2XK71</accession>
<sequence>MENPNHPSDKQKAVVTPDSTQALQVVIGTPQPRCLQDPLQLPYPKPLSLHGSWARN</sequence>
<reference evidence="1" key="2">
    <citation type="journal article" date="2024" name="Plant">
        <title>Genomic evolution and insights into agronomic trait innovations of Sesamum species.</title>
        <authorList>
            <person name="Miao H."/>
            <person name="Wang L."/>
            <person name="Qu L."/>
            <person name="Liu H."/>
            <person name="Sun Y."/>
            <person name="Le M."/>
            <person name="Wang Q."/>
            <person name="Wei S."/>
            <person name="Zheng Y."/>
            <person name="Lin W."/>
            <person name="Duan Y."/>
            <person name="Cao H."/>
            <person name="Xiong S."/>
            <person name="Wang X."/>
            <person name="Wei L."/>
            <person name="Li C."/>
            <person name="Ma Q."/>
            <person name="Ju M."/>
            <person name="Zhao R."/>
            <person name="Li G."/>
            <person name="Mu C."/>
            <person name="Tian Q."/>
            <person name="Mei H."/>
            <person name="Zhang T."/>
            <person name="Gao T."/>
            <person name="Zhang H."/>
        </authorList>
    </citation>
    <scope>NUCLEOTIDE SEQUENCE</scope>
    <source>
        <strain evidence="1">KEN1</strain>
    </source>
</reference>
<dbReference type="AlphaFoldDB" id="A0AAW2XK71"/>
<proteinExistence type="predicted"/>
<dbReference type="EMBL" id="JACGWN010000004">
    <property type="protein sequence ID" value="KAL0453968.1"/>
    <property type="molecule type" value="Genomic_DNA"/>
</dbReference>
<evidence type="ECO:0000313" key="1">
    <source>
        <dbReference type="EMBL" id="KAL0453968.1"/>
    </source>
</evidence>
<comment type="caution">
    <text evidence="1">The sequence shown here is derived from an EMBL/GenBank/DDBJ whole genome shotgun (WGS) entry which is preliminary data.</text>
</comment>
<name>A0AAW2XK71_9LAMI</name>
<gene>
    <name evidence="1" type="ORF">Slati_1374900</name>
</gene>
<reference evidence="1" key="1">
    <citation type="submission" date="2020-06" db="EMBL/GenBank/DDBJ databases">
        <authorList>
            <person name="Li T."/>
            <person name="Hu X."/>
            <person name="Zhang T."/>
            <person name="Song X."/>
            <person name="Zhang H."/>
            <person name="Dai N."/>
            <person name="Sheng W."/>
            <person name="Hou X."/>
            <person name="Wei L."/>
        </authorList>
    </citation>
    <scope>NUCLEOTIDE SEQUENCE</scope>
    <source>
        <strain evidence="1">KEN1</strain>
        <tissue evidence="1">Leaf</tissue>
    </source>
</reference>
<organism evidence="1">
    <name type="scientific">Sesamum latifolium</name>
    <dbReference type="NCBI Taxonomy" id="2727402"/>
    <lineage>
        <taxon>Eukaryota</taxon>
        <taxon>Viridiplantae</taxon>
        <taxon>Streptophyta</taxon>
        <taxon>Embryophyta</taxon>
        <taxon>Tracheophyta</taxon>
        <taxon>Spermatophyta</taxon>
        <taxon>Magnoliopsida</taxon>
        <taxon>eudicotyledons</taxon>
        <taxon>Gunneridae</taxon>
        <taxon>Pentapetalae</taxon>
        <taxon>asterids</taxon>
        <taxon>lamiids</taxon>
        <taxon>Lamiales</taxon>
        <taxon>Pedaliaceae</taxon>
        <taxon>Sesamum</taxon>
    </lineage>
</organism>